<dbReference type="EMBL" id="JBFAEG010000029">
    <property type="protein sequence ID" value="MEU5711683.1"/>
    <property type="molecule type" value="Genomic_DNA"/>
</dbReference>
<keyword evidence="3" id="KW-1185">Reference proteome</keyword>
<dbReference type="InterPro" id="IPR006311">
    <property type="entry name" value="TAT_signal"/>
</dbReference>
<dbReference type="PROSITE" id="PS51318">
    <property type="entry name" value="TAT"/>
    <property type="match status" value="1"/>
</dbReference>
<name>A0ABV3AIA2_9ACTN</name>
<organism evidence="2 3">
    <name type="scientific">Streptomyces flaveolus</name>
    <dbReference type="NCBI Taxonomy" id="67297"/>
    <lineage>
        <taxon>Bacteria</taxon>
        <taxon>Bacillati</taxon>
        <taxon>Actinomycetota</taxon>
        <taxon>Actinomycetes</taxon>
        <taxon>Kitasatosporales</taxon>
        <taxon>Streptomycetaceae</taxon>
        <taxon>Streptomyces</taxon>
    </lineage>
</organism>
<dbReference type="Pfam" id="PF00753">
    <property type="entry name" value="Lactamase_B"/>
    <property type="match status" value="1"/>
</dbReference>
<dbReference type="CDD" id="cd16276">
    <property type="entry name" value="metallo-hydrolase-like_MBL-fold"/>
    <property type="match status" value="1"/>
</dbReference>
<dbReference type="RefSeq" id="WP_356197421.1">
    <property type="nucleotide sequence ID" value="NZ_JBEXDP010000112.1"/>
</dbReference>
<dbReference type="Gene3D" id="3.60.15.10">
    <property type="entry name" value="Ribonuclease Z/Hydroxyacylglutathione hydrolase-like"/>
    <property type="match status" value="1"/>
</dbReference>
<dbReference type="Proteomes" id="UP001551011">
    <property type="component" value="Unassembled WGS sequence"/>
</dbReference>
<protein>
    <submittedName>
        <fullName evidence="2">MBL fold metallo-hydrolase</fullName>
    </submittedName>
</protein>
<accession>A0ABV3AIA2</accession>
<reference evidence="2 3" key="1">
    <citation type="submission" date="2024-06" db="EMBL/GenBank/DDBJ databases">
        <title>The Natural Products Discovery Center: Release of the First 8490 Sequenced Strains for Exploring Actinobacteria Biosynthetic Diversity.</title>
        <authorList>
            <person name="Kalkreuter E."/>
            <person name="Kautsar S.A."/>
            <person name="Yang D."/>
            <person name="Bader C.D."/>
            <person name="Teijaro C.N."/>
            <person name="Fluegel L."/>
            <person name="Davis C.M."/>
            <person name="Simpson J.R."/>
            <person name="Lauterbach L."/>
            <person name="Steele A.D."/>
            <person name="Gui C."/>
            <person name="Meng S."/>
            <person name="Li G."/>
            <person name="Viehrig K."/>
            <person name="Ye F."/>
            <person name="Su P."/>
            <person name="Kiefer A.F."/>
            <person name="Nichols A."/>
            <person name="Cepeda A.J."/>
            <person name="Yan W."/>
            <person name="Fan B."/>
            <person name="Jiang Y."/>
            <person name="Adhikari A."/>
            <person name="Zheng C.-J."/>
            <person name="Schuster L."/>
            <person name="Cowan T.M."/>
            <person name="Smanski M.J."/>
            <person name="Chevrette M.G."/>
            <person name="De Carvalho L.P.S."/>
            <person name="Shen B."/>
        </authorList>
    </citation>
    <scope>NUCLEOTIDE SEQUENCE [LARGE SCALE GENOMIC DNA]</scope>
    <source>
        <strain evidence="2 3">NPDC020594</strain>
    </source>
</reference>
<gene>
    <name evidence="2" type="ORF">AB0H04_33330</name>
</gene>
<feature type="domain" description="Metallo-beta-lactamase" evidence="1">
    <location>
        <begin position="85"/>
        <end position="258"/>
    </location>
</feature>
<proteinExistence type="predicted"/>
<dbReference type="InterPro" id="IPR036866">
    <property type="entry name" value="RibonucZ/Hydroxyglut_hydro"/>
</dbReference>
<dbReference type="InterPro" id="IPR001279">
    <property type="entry name" value="Metallo-B-lactamas"/>
</dbReference>
<comment type="caution">
    <text evidence="2">The sequence shown here is derived from an EMBL/GenBank/DDBJ whole genome shotgun (WGS) entry which is preliminary data.</text>
</comment>
<evidence type="ECO:0000259" key="1">
    <source>
        <dbReference type="SMART" id="SM00849"/>
    </source>
</evidence>
<dbReference type="InterPro" id="IPR050855">
    <property type="entry name" value="NDM-1-like"/>
</dbReference>
<dbReference type="SMART" id="SM00849">
    <property type="entry name" value="Lactamase_B"/>
    <property type="match status" value="1"/>
</dbReference>
<evidence type="ECO:0000313" key="3">
    <source>
        <dbReference type="Proteomes" id="UP001551011"/>
    </source>
</evidence>
<sequence length="363" mass="39458">MTTEPMNADAPRRRTLLRTAAVAAAMPAATALLGGPWADSARAAESDTLPDFAPVPAASAGPVPNADGYYVGRIQGNLYWVTDTYYQAMFLTTVEGVVLVDAPPTIGHNLLRAIEEVTRANGMPGKVTHLVYSHSHADHIGASVIFGNDVVRIGHTETRRLLRLDKDPNRPVPTETFEDRYVLKVGGERLELAYHGPNHSPDNIFIHAPAQQTLMVVDVLYPGWVPFKNLAVSQDIPAWVKAHQVAMDYPWQTLVGGHLGRLGVRADGRLQMQYMADLDEAVRDASATVDPAPYFEKYGPSGNAWAIFKTYLDAVARRAADQVTAKYMGTLAAADVFTVDNAYALLESQRIDGGLLGPFGIRP</sequence>
<dbReference type="PANTHER" id="PTHR42951">
    <property type="entry name" value="METALLO-BETA-LACTAMASE DOMAIN-CONTAINING"/>
    <property type="match status" value="1"/>
</dbReference>
<dbReference type="PANTHER" id="PTHR42951:SF22">
    <property type="entry name" value="METALLO BETA-LACTAMASE SUPERFAMILY LIPOPROTEIN"/>
    <property type="match status" value="1"/>
</dbReference>
<evidence type="ECO:0000313" key="2">
    <source>
        <dbReference type="EMBL" id="MEU5711683.1"/>
    </source>
</evidence>
<dbReference type="SUPFAM" id="SSF56281">
    <property type="entry name" value="Metallo-hydrolase/oxidoreductase"/>
    <property type="match status" value="1"/>
</dbReference>